<reference evidence="2 3" key="1">
    <citation type="submission" date="2014-05" db="EMBL/GenBank/DDBJ databases">
        <title>De novo Genome Sequence of Spirocheata sp.</title>
        <authorList>
            <person name="Shivani Y."/>
            <person name="Subhash Y."/>
            <person name="Tushar L."/>
            <person name="Sasikala C."/>
            <person name="Ramana C.V."/>
        </authorList>
    </citation>
    <scope>NUCLEOTIDE SEQUENCE [LARGE SCALE GENOMIC DNA]</scope>
    <source>
        <strain evidence="2 3">JC230</strain>
    </source>
</reference>
<dbReference type="GO" id="GO:0004519">
    <property type="term" value="F:endonuclease activity"/>
    <property type="evidence" value="ECO:0007669"/>
    <property type="project" value="InterPro"/>
</dbReference>
<dbReference type="InterPro" id="IPR035901">
    <property type="entry name" value="GIY-YIG_endonuc_sf"/>
</dbReference>
<dbReference type="InterPro" id="IPR000305">
    <property type="entry name" value="GIY-YIG_endonuc"/>
</dbReference>
<evidence type="ECO:0000259" key="1">
    <source>
        <dbReference type="PROSITE" id="PS50164"/>
    </source>
</evidence>
<dbReference type="SUPFAM" id="SSF82771">
    <property type="entry name" value="GIY-YIG endonuclease"/>
    <property type="match status" value="1"/>
</dbReference>
<dbReference type="SMART" id="SM00465">
    <property type="entry name" value="GIYc"/>
    <property type="match status" value="1"/>
</dbReference>
<dbReference type="Proteomes" id="UP000029692">
    <property type="component" value="Unassembled WGS sequence"/>
</dbReference>
<dbReference type="EMBL" id="JNUP01000037">
    <property type="protein sequence ID" value="KGE73312.1"/>
    <property type="molecule type" value="Genomic_DNA"/>
</dbReference>
<accession>A0A098R3P8</accession>
<keyword evidence="3" id="KW-1185">Reference proteome</keyword>
<evidence type="ECO:0000313" key="2">
    <source>
        <dbReference type="EMBL" id="KGE73312.1"/>
    </source>
</evidence>
<proteinExistence type="predicted"/>
<feature type="domain" description="GIY-YIG" evidence="1">
    <location>
        <begin position="1"/>
        <end position="95"/>
    </location>
</feature>
<organism evidence="2 3">
    <name type="scientific">Spirochaeta lutea</name>
    <dbReference type="NCBI Taxonomy" id="1480694"/>
    <lineage>
        <taxon>Bacteria</taxon>
        <taxon>Pseudomonadati</taxon>
        <taxon>Spirochaetota</taxon>
        <taxon>Spirochaetia</taxon>
        <taxon>Spirochaetales</taxon>
        <taxon>Spirochaetaceae</taxon>
        <taxon>Spirochaeta</taxon>
    </lineage>
</organism>
<gene>
    <name evidence="2" type="ORF">DC28_04600</name>
</gene>
<dbReference type="Pfam" id="PF01541">
    <property type="entry name" value="GIY-YIG"/>
    <property type="match status" value="1"/>
</dbReference>
<dbReference type="PROSITE" id="PS50164">
    <property type="entry name" value="GIY_YIG"/>
    <property type="match status" value="1"/>
</dbReference>
<dbReference type="RefSeq" id="WP_037546382.1">
    <property type="nucleotide sequence ID" value="NZ_JNUP01000037.1"/>
</dbReference>
<dbReference type="Gene3D" id="3.40.1440.10">
    <property type="entry name" value="GIY-YIG endonuclease"/>
    <property type="match status" value="1"/>
</dbReference>
<dbReference type="InterPro" id="IPR006350">
    <property type="entry name" value="Intron_endoG1"/>
</dbReference>
<comment type="caution">
    <text evidence="2">The sequence shown here is derived from an EMBL/GenBank/DDBJ whole genome shotgun (WGS) entry which is preliminary data.</text>
</comment>
<dbReference type="NCBIfam" id="TIGR01453">
    <property type="entry name" value="grpIintron_endo"/>
    <property type="match status" value="1"/>
</dbReference>
<name>A0A098R3P8_9SPIO</name>
<dbReference type="AlphaFoldDB" id="A0A098R3P8"/>
<evidence type="ECO:0000313" key="3">
    <source>
        <dbReference type="Proteomes" id="UP000029692"/>
    </source>
</evidence>
<sequence length="276" mass="32488">MTGIYRITNIINKKKYIGQSINIFQRWKQHTSALTDYSNETIIRSAFAKYGLREQVSKPGTYGNFIFEVIEECNPDILLNREYYFIKNENPEYNLMLMPPNELLSFDVTRKRNQGSHFIQYHNYDTEKHYPGIDENTEQYAISDIAHYISSRKKLSAYIDGAIIYLILGISINRKKQYFLWSQTTVDDMEFMEDEFLSYNVIGYQEFFMPILLNNFPKFRDFQKKLGNFAYGLSSISSSPFLETLKIIAKENKVAPNLKAHEMVLLYENEYKNSDS</sequence>
<protein>
    <recommendedName>
        <fullName evidence="1">GIY-YIG domain-containing protein</fullName>
    </recommendedName>
</protein>